<dbReference type="EMBL" id="JAAVMX010000007">
    <property type="protein sequence ID" value="KAF4506484.1"/>
    <property type="molecule type" value="Genomic_DNA"/>
</dbReference>
<feature type="domain" description="Protein kinase" evidence="1">
    <location>
        <begin position="93"/>
        <end position="371"/>
    </location>
</feature>
<organism evidence="2 3">
    <name type="scientific">Ophiocordyceps sinensis</name>
    <dbReference type="NCBI Taxonomy" id="72228"/>
    <lineage>
        <taxon>Eukaryota</taxon>
        <taxon>Fungi</taxon>
        <taxon>Dikarya</taxon>
        <taxon>Ascomycota</taxon>
        <taxon>Pezizomycotina</taxon>
        <taxon>Sordariomycetes</taxon>
        <taxon>Hypocreomycetidae</taxon>
        <taxon>Hypocreales</taxon>
        <taxon>Ophiocordycipitaceae</taxon>
        <taxon>Ophiocordyceps</taxon>
    </lineage>
</organism>
<dbReference type="OrthoDB" id="4267316at2759"/>
<accession>A0A8H4PN35</accession>
<keyword evidence="3" id="KW-1185">Reference proteome</keyword>
<dbReference type="GO" id="GO:0005524">
    <property type="term" value="F:ATP binding"/>
    <property type="evidence" value="ECO:0007669"/>
    <property type="project" value="InterPro"/>
</dbReference>
<protein>
    <recommendedName>
        <fullName evidence="1">Protein kinase domain-containing protein</fullName>
    </recommendedName>
</protein>
<dbReference type="SUPFAM" id="SSF56112">
    <property type="entry name" value="Protein kinase-like (PK-like)"/>
    <property type="match status" value="1"/>
</dbReference>
<evidence type="ECO:0000313" key="3">
    <source>
        <dbReference type="Proteomes" id="UP000557566"/>
    </source>
</evidence>
<evidence type="ECO:0000313" key="2">
    <source>
        <dbReference type="EMBL" id="KAF4506484.1"/>
    </source>
</evidence>
<gene>
    <name evidence="2" type="ORF">G6O67_006565</name>
</gene>
<reference evidence="2 3" key="1">
    <citation type="journal article" date="2020" name="Genome Biol. Evol.">
        <title>A new high-quality draft genome assembly of the Chinese cordyceps Ophiocordyceps sinensis.</title>
        <authorList>
            <person name="Shu R."/>
            <person name="Zhang J."/>
            <person name="Meng Q."/>
            <person name="Zhang H."/>
            <person name="Zhou G."/>
            <person name="Li M."/>
            <person name="Wu P."/>
            <person name="Zhao Y."/>
            <person name="Chen C."/>
            <person name="Qin Q."/>
        </authorList>
    </citation>
    <scope>NUCLEOTIDE SEQUENCE [LARGE SCALE GENOMIC DNA]</scope>
    <source>
        <strain evidence="2 3">IOZ07</strain>
    </source>
</reference>
<sequence>MASSADDNWSSLSCWEPLPDPHRPEFPYCSGLGLSIRRHTPPTPFGPCYYKGAERQEAFRSHMAEFSQSEWCLQCPPADPWPHADQTVHHLRVIDQLACRDGRGAQVLRCHLDQDESRVYVAKIYDALYYSFCIGYTPFDVTFLADMDYSREAAAYEDLHDAGDDGLYAPKYYGSWTFDMTLLDRAQTPRPVRMVLMEWVPGVSLQSLIDSGEAYHIPPEQRLDILAAALELDTKVAFSGIRHRDFAPRNVIWVPSDADKHSPLVRLVDFNISVAMGRPNSKYRKPRSKLPISPMYIHWRATLNEFTYWTPEPHRSRLAAFRGWLKARWEHSAEFTLHAEWMDPDRVNFDVPIETVQPFPDVIKAACYLDI</sequence>
<dbReference type="Proteomes" id="UP000557566">
    <property type="component" value="Unassembled WGS sequence"/>
</dbReference>
<dbReference type="AlphaFoldDB" id="A0A8H4PN35"/>
<dbReference type="GO" id="GO:0004672">
    <property type="term" value="F:protein kinase activity"/>
    <property type="evidence" value="ECO:0007669"/>
    <property type="project" value="InterPro"/>
</dbReference>
<dbReference type="PROSITE" id="PS50011">
    <property type="entry name" value="PROTEIN_KINASE_DOM"/>
    <property type="match status" value="1"/>
</dbReference>
<dbReference type="Gene3D" id="1.10.510.10">
    <property type="entry name" value="Transferase(Phosphotransferase) domain 1"/>
    <property type="match status" value="1"/>
</dbReference>
<comment type="caution">
    <text evidence="2">The sequence shown here is derived from an EMBL/GenBank/DDBJ whole genome shotgun (WGS) entry which is preliminary data.</text>
</comment>
<name>A0A8H4PN35_9HYPO</name>
<evidence type="ECO:0000259" key="1">
    <source>
        <dbReference type="PROSITE" id="PS50011"/>
    </source>
</evidence>
<dbReference type="InterPro" id="IPR000719">
    <property type="entry name" value="Prot_kinase_dom"/>
</dbReference>
<proteinExistence type="predicted"/>
<dbReference type="InterPro" id="IPR011009">
    <property type="entry name" value="Kinase-like_dom_sf"/>
</dbReference>